<dbReference type="OrthoDB" id="5917535at2"/>
<dbReference type="RefSeq" id="WP_017015354.1">
    <property type="nucleotide sequence ID" value="NZ_FOWR01000001.1"/>
</dbReference>
<sequence length="176" mass="19428">MMRTHFVCIFLFILIATVSLGQKVARYTSTASITQHEKTETHFLETVASSGWTLDLKAALNTNNSSYVYVLSRAQCHQEILVNILGKDASDNMLLAQYLNKNDIQYFLDGEPINSMLTAHAYTARLKYSVEGLLSPDTATPPLFLAVSGPVNDKGCAINVRKKIAKQESVQHSTSS</sequence>
<dbReference type="EMBL" id="FOWR01000001">
    <property type="protein sequence ID" value="SFO69441.1"/>
    <property type="molecule type" value="Genomic_DNA"/>
</dbReference>
<dbReference type="Proteomes" id="UP000182692">
    <property type="component" value="Unassembled WGS sequence"/>
</dbReference>
<reference evidence="1 2" key="1">
    <citation type="submission" date="2016-10" db="EMBL/GenBank/DDBJ databases">
        <authorList>
            <person name="de Groot N.N."/>
        </authorList>
    </citation>
    <scope>NUCLEOTIDE SEQUENCE [LARGE SCALE GENOMIC DNA]</scope>
    <source>
        <strain evidence="1 2">DSM 15893</strain>
    </source>
</reference>
<proteinExistence type="predicted"/>
<organism evidence="1 2">
    <name type="scientific">Enterovibrio norvegicus DSM 15893</name>
    <dbReference type="NCBI Taxonomy" id="1121869"/>
    <lineage>
        <taxon>Bacteria</taxon>
        <taxon>Pseudomonadati</taxon>
        <taxon>Pseudomonadota</taxon>
        <taxon>Gammaproteobacteria</taxon>
        <taxon>Vibrionales</taxon>
        <taxon>Vibrionaceae</taxon>
        <taxon>Enterovibrio</taxon>
    </lineage>
</organism>
<accession>A0A1I5JAP2</accession>
<name>A0A1I5JAP2_9GAMM</name>
<dbReference type="GeneID" id="35873677"/>
<evidence type="ECO:0000313" key="1">
    <source>
        <dbReference type="EMBL" id="SFO69441.1"/>
    </source>
</evidence>
<gene>
    <name evidence="1" type="ORF">SAMN03084138_00054</name>
</gene>
<evidence type="ECO:0000313" key="2">
    <source>
        <dbReference type="Proteomes" id="UP000182692"/>
    </source>
</evidence>
<dbReference type="AlphaFoldDB" id="A0A1I5JAP2"/>
<protein>
    <submittedName>
        <fullName evidence="1">Uncharacterized protein</fullName>
    </submittedName>
</protein>
<dbReference type="STRING" id="1121869.SAMN03084138_00054"/>